<name>A0ABW7TIU2_9NOCA</name>
<gene>
    <name evidence="2" type="ORF">ACH4WX_09485</name>
</gene>
<dbReference type="InterPro" id="IPR000073">
    <property type="entry name" value="AB_hydrolase_1"/>
</dbReference>
<dbReference type="InterPro" id="IPR029058">
    <property type="entry name" value="AB_hydrolase_fold"/>
</dbReference>
<comment type="caution">
    <text evidence="2">The sequence shown here is derived from an EMBL/GenBank/DDBJ whole genome shotgun (WGS) entry which is preliminary data.</text>
</comment>
<accession>A0ABW7TIU2</accession>
<dbReference type="Gene3D" id="3.40.50.1820">
    <property type="entry name" value="alpha/beta hydrolase"/>
    <property type="match status" value="1"/>
</dbReference>
<keyword evidence="2" id="KW-0378">Hydrolase</keyword>
<keyword evidence="3" id="KW-1185">Reference proteome</keyword>
<evidence type="ECO:0000313" key="2">
    <source>
        <dbReference type="EMBL" id="MFI1460947.1"/>
    </source>
</evidence>
<protein>
    <submittedName>
        <fullName evidence="2">Alpha/beta fold hydrolase</fullName>
    </submittedName>
</protein>
<dbReference type="GeneID" id="93504075"/>
<dbReference type="RefSeq" id="WP_081595368.1">
    <property type="nucleotide sequence ID" value="NZ_JBIRUQ010000002.1"/>
</dbReference>
<dbReference type="Pfam" id="PF12697">
    <property type="entry name" value="Abhydrolase_6"/>
    <property type="match status" value="1"/>
</dbReference>
<dbReference type="SUPFAM" id="SSF53474">
    <property type="entry name" value="alpha/beta-Hydrolases"/>
    <property type="match status" value="1"/>
</dbReference>
<organism evidence="2 3">
    <name type="scientific">Nocardia carnea</name>
    <dbReference type="NCBI Taxonomy" id="37328"/>
    <lineage>
        <taxon>Bacteria</taxon>
        <taxon>Bacillati</taxon>
        <taxon>Actinomycetota</taxon>
        <taxon>Actinomycetes</taxon>
        <taxon>Mycobacteriales</taxon>
        <taxon>Nocardiaceae</taxon>
        <taxon>Nocardia</taxon>
    </lineage>
</organism>
<dbReference type="GO" id="GO:0016787">
    <property type="term" value="F:hydrolase activity"/>
    <property type="evidence" value="ECO:0007669"/>
    <property type="project" value="UniProtKB-KW"/>
</dbReference>
<dbReference type="PANTHER" id="PTHR46438:SF11">
    <property type="entry name" value="LIPASE-RELATED"/>
    <property type="match status" value="1"/>
</dbReference>
<evidence type="ECO:0000313" key="3">
    <source>
        <dbReference type="Proteomes" id="UP001611263"/>
    </source>
</evidence>
<sequence>MNAPGSRPSLFARSSRPPMVSAYVNAPSGDVIRLWCTDRLDDWSTPHRQSTVATSAGPTRVTALGHAPGPVVVVVPGTNMNTAASLPFLAQLATRHRVIVVDVPGQPGLSAAQRPRRDRMAWYGQWLDEVLEQTIPDTAVLLGHSLGGAIALACASPRVAGRVLIAPAGLVRLSVRPRLLVATLAWLATPSRNRTARLLQLMSGPGRTVAPHLVEWMTLVARYCRSTLAPAPLAPELLGRCRSAPCVVATGSHDIFLPPGRLESTVRDRLGTELRILPECGHLALDDDPAGVVGLVDDLTGRL</sequence>
<dbReference type="EMBL" id="JBIRUQ010000002">
    <property type="protein sequence ID" value="MFI1460947.1"/>
    <property type="molecule type" value="Genomic_DNA"/>
</dbReference>
<feature type="domain" description="AB hydrolase-1" evidence="1">
    <location>
        <begin position="72"/>
        <end position="293"/>
    </location>
</feature>
<proteinExistence type="predicted"/>
<evidence type="ECO:0000259" key="1">
    <source>
        <dbReference type="Pfam" id="PF12697"/>
    </source>
</evidence>
<dbReference type="Proteomes" id="UP001611263">
    <property type="component" value="Unassembled WGS sequence"/>
</dbReference>
<dbReference type="PANTHER" id="PTHR46438">
    <property type="entry name" value="ALPHA/BETA-HYDROLASES SUPERFAMILY PROTEIN"/>
    <property type="match status" value="1"/>
</dbReference>
<reference evidence="2 3" key="1">
    <citation type="submission" date="2024-10" db="EMBL/GenBank/DDBJ databases">
        <title>The Natural Products Discovery Center: Release of the First 8490 Sequenced Strains for Exploring Actinobacteria Biosynthetic Diversity.</title>
        <authorList>
            <person name="Kalkreuter E."/>
            <person name="Kautsar S.A."/>
            <person name="Yang D."/>
            <person name="Bader C.D."/>
            <person name="Teijaro C.N."/>
            <person name="Fluegel L."/>
            <person name="Davis C.M."/>
            <person name="Simpson J.R."/>
            <person name="Lauterbach L."/>
            <person name="Steele A.D."/>
            <person name="Gui C."/>
            <person name="Meng S."/>
            <person name="Li G."/>
            <person name="Viehrig K."/>
            <person name="Ye F."/>
            <person name="Su P."/>
            <person name="Kiefer A.F."/>
            <person name="Nichols A."/>
            <person name="Cepeda A.J."/>
            <person name="Yan W."/>
            <person name="Fan B."/>
            <person name="Jiang Y."/>
            <person name="Adhikari A."/>
            <person name="Zheng C.-J."/>
            <person name="Schuster L."/>
            <person name="Cowan T.M."/>
            <person name="Smanski M.J."/>
            <person name="Chevrette M.G."/>
            <person name="De Carvalho L.P.S."/>
            <person name="Shen B."/>
        </authorList>
    </citation>
    <scope>NUCLEOTIDE SEQUENCE [LARGE SCALE GENOMIC DNA]</scope>
    <source>
        <strain evidence="2 3">NPDC020568</strain>
    </source>
</reference>